<feature type="compositionally biased region" description="Acidic residues" evidence="4">
    <location>
        <begin position="35"/>
        <end position="54"/>
    </location>
</feature>
<organism evidence="5 6">
    <name type="scientific">Septoria linicola</name>
    <dbReference type="NCBI Taxonomy" id="215465"/>
    <lineage>
        <taxon>Eukaryota</taxon>
        <taxon>Fungi</taxon>
        <taxon>Dikarya</taxon>
        <taxon>Ascomycota</taxon>
        <taxon>Pezizomycotina</taxon>
        <taxon>Dothideomycetes</taxon>
        <taxon>Dothideomycetidae</taxon>
        <taxon>Mycosphaerellales</taxon>
        <taxon>Mycosphaerellaceae</taxon>
        <taxon>Septoria</taxon>
    </lineage>
</organism>
<dbReference type="AlphaFoldDB" id="A0A9Q9ENR7"/>
<feature type="compositionally biased region" description="Basic residues" evidence="4">
    <location>
        <begin position="1"/>
        <end position="15"/>
    </location>
</feature>
<keyword evidence="3" id="KW-0539">Nucleus</keyword>
<dbReference type="Gene3D" id="2.130.10.10">
    <property type="entry name" value="YVTN repeat-like/Quinoprotein amine dehydrogenase"/>
    <property type="match status" value="1"/>
</dbReference>
<evidence type="ECO:0000256" key="4">
    <source>
        <dbReference type="SAM" id="MobiDB-lite"/>
    </source>
</evidence>
<dbReference type="InterPro" id="IPR052416">
    <property type="entry name" value="GTF3C_component"/>
</dbReference>
<dbReference type="EMBL" id="CP099424">
    <property type="protein sequence ID" value="USW55743.1"/>
    <property type="molecule type" value="Genomic_DNA"/>
</dbReference>
<dbReference type="InterPro" id="IPR036322">
    <property type="entry name" value="WD40_repeat_dom_sf"/>
</dbReference>
<proteinExistence type="predicted"/>
<keyword evidence="2" id="KW-0804">Transcription</keyword>
<evidence type="ECO:0000256" key="2">
    <source>
        <dbReference type="ARBA" id="ARBA00023163"/>
    </source>
</evidence>
<dbReference type="PANTHER" id="PTHR15052:SF2">
    <property type="entry name" value="GENERAL TRANSCRIPTION FACTOR 3C POLYPEPTIDE 2"/>
    <property type="match status" value="1"/>
</dbReference>
<reference evidence="5" key="1">
    <citation type="submission" date="2022-06" db="EMBL/GenBank/DDBJ databases">
        <title>Complete genome sequences of two strains of the flax pathogen Septoria linicola.</title>
        <authorList>
            <person name="Lapalu N."/>
            <person name="Simon A."/>
            <person name="Demenou B."/>
            <person name="Paumier D."/>
            <person name="Guillot M.-P."/>
            <person name="Gout L."/>
            <person name="Valade R."/>
        </authorList>
    </citation>
    <scope>NUCLEOTIDE SEQUENCE</scope>
    <source>
        <strain evidence="5">SE15195</strain>
    </source>
</reference>
<dbReference type="PANTHER" id="PTHR15052">
    <property type="entry name" value="RNA POLYMERASE III TRANSCRIPTION INITIATION FACTOR COMPLEX SUBUNIT"/>
    <property type="match status" value="1"/>
</dbReference>
<name>A0A9Q9ENR7_9PEZI</name>
<dbReference type="GO" id="GO:0000127">
    <property type="term" value="C:transcription factor TFIIIC complex"/>
    <property type="evidence" value="ECO:0007669"/>
    <property type="project" value="TreeGrafter"/>
</dbReference>
<sequence length="728" mass="79927">MSALRSSRRSVPRRRYTVDAFEGIEELQSDKSSGDEDSQGEVDEDEDEDDDDTDAFQAGAESPVPSDDDMSAIVELGAVEEVEDDLDSNAGERDLDDNISIASDPELVNPLPRKLVKRKLKEFREPTEMAYMRGVLDNAEIHNRMSKLRRRLHYFGPTTEDTDMLIKARTKWGLEACYPSRKPKKDESGGFGYTSAYQREMASAEENWKWYHEGGGKGAFKKRLAARALSAGEARSYLPHDDNGERHFVMGGIEEQRLYHLKPRQSIYLAGPFEKIPPPGQKWKENLPKDYKTGYVLNLGARIQAMDWASSQLGSKHYLAVSVHPQRSAPQGAPAFSAQPVYNSSIQLWEFTADNTGRIAKATPPRLCKVICTSVGDIKALKWCQIPAKESAVLGFLAFISADGGVRVLAVGKPPPDSSTGYVLVEKFAFEAKPPNTVCSALTWLSSTRLAVACANGCVGIWDVAESLQSPKANPRPILYGSLSTSYIMQLTSGWPSHPQMLMATSMNGFESLTDLSQPFPFTPCGTTLSARSRIGQPVILWNEFIKCALSAEDNHIVRAYPLRRWFGTIGLTKCQSHVSCMAVSPCHPFILTGTVGGDVVGNNPIRRVADGGKGTLWSQTWFSHEWRRPTQEEETAADAPPDNAGNKTAFGMTGLTRFVDGFKVERITLQNSTAGASSNARNGILFTTIYEEKTAITAVAWNPNLHVGGWAAAGMADGLLRVEDIAG</sequence>
<evidence type="ECO:0000313" key="6">
    <source>
        <dbReference type="Proteomes" id="UP001056384"/>
    </source>
</evidence>
<evidence type="ECO:0000256" key="3">
    <source>
        <dbReference type="ARBA" id="ARBA00023242"/>
    </source>
</evidence>
<dbReference type="GO" id="GO:0005634">
    <property type="term" value="C:nucleus"/>
    <property type="evidence" value="ECO:0007669"/>
    <property type="project" value="UniProtKB-SubCell"/>
</dbReference>
<accession>A0A9Q9ENR7</accession>
<evidence type="ECO:0000256" key="1">
    <source>
        <dbReference type="ARBA" id="ARBA00004123"/>
    </source>
</evidence>
<dbReference type="GO" id="GO:0006383">
    <property type="term" value="P:transcription by RNA polymerase III"/>
    <property type="evidence" value="ECO:0007669"/>
    <property type="project" value="TreeGrafter"/>
</dbReference>
<feature type="region of interest" description="Disordered" evidence="4">
    <location>
        <begin position="1"/>
        <end position="69"/>
    </location>
</feature>
<keyword evidence="6" id="KW-1185">Reference proteome</keyword>
<dbReference type="Proteomes" id="UP001056384">
    <property type="component" value="Chromosome 7"/>
</dbReference>
<protein>
    <submittedName>
        <fullName evidence="5">WD40/YVTN repeat-like-containing domain superfamily</fullName>
    </submittedName>
</protein>
<evidence type="ECO:0000313" key="5">
    <source>
        <dbReference type="EMBL" id="USW55743.1"/>
    </source>
</evidence>
<gene>
    <name evidence="5" type="ORF">Slin15195_G090620</name>
</gene>
<dbReference type="SUPFAM" id="SSF50978">
    <property type="entry name" value="WD40 repeat-like"/>
    <property type="match status" value="1"/>
</dbReference>
<dbReference type="InterPro" id="IPR015943">
    <property type="entry name" value="WD40/YVTN_repeat-like_dom_sf"/>
</dbReference>
<comment type="subcellular location">
    <subcellularLocation>
        <location evidence="1">Nucleus</location>
    </subcellularLocation>
</comment>